<gene>
    <name evidence="1" type="ORF">SAMN06297358_4071</name>
</gene>
<dbReference type="EMBL" id="OCMT01000005">
    <property type="protein sequence ID" value="SOD20355.1"/>
    <property type="molecule type" value="Genomic_DNA"/>
</dbReference>
<evidence type="ECO:0000313" key="1">
    <source>
        <dbReference type="EMBL" id="SOD20355.1"/>
    </source>
</evidence>
<evidence type="ECO:0008006" key="3">
    <source>
        <dbReference type="Google" id="ProtNLM"/>
    </source>
</evidence>
<protein>
    <recommendedName>
        <fullName evidence="3">SH3 domain-containing protein</fullName>
    </recommendedName>
</protein>
<organism evidence="1 2">
    <name type="scientific">Pedobacter xixiisoli</name>
    <dbReference type="NCBI Taxonomy" id="1476464"/>
    <lineage>
        <taxon>Bacteria</taxon>
        <taxon>Pseudomonadati</taxon>
        <taxon>Bacteroidota</taxon>
        <taxon>Sphingobacteriia</taxon>
        <taxon>Sphingobacteriales</taxon>
        <taxon>Sphingobacteriaceae</taxon>
        <taxon>Pedobacter</taxon>
    </lineage>
</organism>
<dbReference type="Proteomes" id="UP000219281">
    <property type="component" value="Unassembled WGS sequence"/>
</dbReference>
<proteinExistence type="predicted"/>
<keyword evidence="2" id="KW-1185">Reference proteome</keyword>
<accession>A0A286AEN4</accession>
<reference evidence="2" key="1">
    <citation type="submission" date="2017-09" db="EMBL/GenBank/DDBJ databases">
        <authorList>
            <person name="Varghese N."/>
            <person name="Submissions S."/>
        </authorList>
    </citation>
    <scope>NUCLEOTIDE SEQUENCE [LARGE SCALE GENOMIC DNA]</scope>
    <source>
        <strain evidence="2">CGMCC 1.12803</strain>
    </source>
</reference>
<dbReference type="RefSeq" id="WP_097133863.1">
    <property type="nucleotide sequence ID" value="NZ_OCMT01000005.1"/>
</dbReference>
<evidence type="ECO:0000313" key="2">
    <source>
        <dbReference type="Proteomes" id="UP000219281"/>
    </source>
</evidence>
<sequence length="221" mass="25544">MNINIYAAIVLSLISFKGRTQEIQNNSIKDFNGIFIDINNDKSYHSFYNGHFLFFYVDESNKVDNSLTRHGSYGFLSPNVDTDNLISIKLNNTGSLNDKFGLNFKNGGVLGYEYELGDRSLNLYNQNAFFYEKLYTLSPKIIADLRIKVKNKKINIDDFIYSYETVRSSRAIIYEKPNIATKMYLIKGNKIKIIGENLTWLKFVYNGKKTITGWIKKSELE</sequence>
<dbReference type="AlphaFoldDB" id="A0A286AEN4"/>
<name>A0A286AEN4_9SPHI</name>